<feature type="repeat" description="ANK" evidence="3">
    <location>
        <begin position="301"/>
        <end position="333"/>
    </location>
</feature>
<keyword evidence="1" id="KW-0677">Repeat</keyword>
<dbReference type="AlphaFoldDB" id="A0A1H4QX05"/>
<keyword evidence="4" id="KW-0732">Signal</keyword>
<feature type="repeat" description="ANK" evidence="3">
    <location>
        <begin position="267"/>
        <end position="300"/>
    </location>
</feature>
<reference evidence="5 6" key="1">
    <citation type="submission" date="2016-10" db="EMBL/GenBank/DDBJ databases">
        <authorList>
            <person name="de Groot N.N."/>
        </authorList>
    </citation>
    <scope>NUCLEOTIDE SEQUENCE [LARGE SCALE GENOMIC DNA]</scope>
    <source>
        <strain evidence="5 6">MAR_2009_71</strain>
    </source>
</reference>
<evidence type="ECO:0000256" key="4">
    <source>
        <dbReference type="SAM" id="SignalP"/>
    </source>
</evidence>
<dbReference type="PANTHER" id="PTHR24198:SF165">
    <property type="entry name" value="ANKYRIN REPEAT-CONTAINING PROTEIN-RELATED"/>
    <property type="match status" value="1"/>
</dbReference>
<dbReference type="SUPFAM" id="SSF48403">
    <property type="entry name" value="Ankyrin repeat"/>
    <property type="match status" value="2"/>
</dbReference>
<sequence length="500" mass="54331">MKTIKQLALTAFLFISFTGIAQQKNELLDRTFWKSSPSIATVKQKIAEGNDPIAKDSNSFDATTLAITSKADTEVVKYLLSLEGNEVDKKTHDSRIYLHWATYAGDAELVQYLLDNGASVTALDSHRYTPLAFGANAGLTNPKIYEAFEAKGVNLKEEKNEHGANVLLLAAPSLKSEEELNFFLDKGLALDSKDDDGNGIFNYATKKGNIDFLKLLISKGVDYKTLNNNGGNAFMFASQGGRGFSNGLPVYTYLKGLGLEPNIVEKNGSTPMHRLAFGNKDAAIFDLFLEAGADVNQADEEGNTPFLNAAARNDLAVVQLLAKDVKDINTANNDGETALMLAAHDNKADVVAFLIEKGADINAKDATGNTAAYFLTDSYSKRNAKAFDAKLALLKAKGLKFNTVQGEGNTLYHVAAKKNDLQLMKKIADFNIDVNAKNDEGMTALHVAAMKAENDKLLKFLIAKGADANSKTDFEETVYDLASENEMLQKGNTSLNFLKQ</sequence>
<feature type="repeat" description="ANK" evidence="3">
    <location>
        <begin position="440"/>
        <end position="473"/>
    </location>
</feature>
<dbReference type="Gene3D" id="1.25.40.20">
    <property type="entry name" value="Ankyrin repeat-containing domain"/>
    <property type="match status" value="2"/>
</dbReference>
<feature type="repeat" description="ANK" evidence="3">
    <location>
        <begin position="93"/>
        <end position="125"/>
    </location>
</feature>
<dbReference type="RefSeq" id="WP_074673438.1">
    <property type="nucleotide sequence ID" value="NZ_FNTB01000001.1"/>
</dbReference>
<dbReference type="Pfam" id="PF12796">
    <property type="entry name" value="Ank_2"/>
    <property type="match status" value="3"/>
</dbReference>
<dbReference type="PROSITE" id="PS50297">
    <property type="entry name" value="ANK_REP_REGION"/>
    <property type="match status" value="5"/>
</dbReference>
<organism evidence="5 6">
    <name type="scientific">Maribacter dokdonensis</name>
    <dbReference type="NCBI Taxonomy" id="320912"/>
    <lineage>
        <taxon>Bacteria</taxon>
        <taxon>Pseudomonadati</taxon>
        <taxon>Bacteroidota</taxon>
        <taxon>Flavobacteriia</taxon>
        <taxon>Flavobacteriales</taxon>
        <taxon>Flavobacteriaceae</taxon>
        <taxon>Maribacter</taxon>
    </lineage>
</organism>
<evidence type="ECO:0000256" key="1">
    <source>
        <dbReference type="ARBA" id="ARBA00022737"/>
    </source>
</evidence>
<accession>A0A1H4QX05</accession>
<dbReference type="InterPro" id="IPR036770">
    <property type="entry name" value="Ankyrin_rpt-contain_sf"/>
</dbReference>
<dbReference type="PANTHER" id="PTHR24198">
    <property type="entry name" value="ANKYRIN REPEAT AND PROTEIN KINASE DOMAIN-CONTAINING PROTEIN"/>
    <property type="match status" value="1"/>
</dbReference>
<protein>
    <submittedName>
        <fullName evidence="5">Ankyrin repeat</fullName>
    </submittedName>
</protein>
<evidence type="ECO:0000313" key="5">
    <source>
        <dbReference type="EMBL" id="SEC24133.1"/>
    </source>
</evidence>
<gene>
    <name evidence="5" type="ORF">SAMN05192540_2699</name>
</gene>
<dbReference type="EMBL" id="FNTB01000001">
    <property type="protein sequence ID" value="SEC24133.1"/>
    <property type="molecule type" value="Genomic_DNA"/>
</dbReference>
<feature type="repeat" description="ANK" evidence="3">
    <location>
        <begin position="334"/>
        <end position="366"/>
    </location>
</feature>
<feature type="signal peptide" evidence="4">
    <location>
        <begin position="1"/>
        <end position="21"/>
    </location>
</feature>
<proteinExistence type="predicted"/>
<evidence type="ECO:0000313" key="6">
    <source>
        <dbReference type="Proteomes" id="UP000183038"/>
    </source>
</evidence>
<dbReference type="PRINTS" id="PR01415">
    <property type="entry name" value="ANKYRIN"/>
</dbReference>
<evidence type="ECO:0000256" key="3">
    <source>
        <dbReference type="PROSITE-ProRule" id="PRU00023"/>
    </source>
</evidence>
<dbReference type="SMART" id="SM00248">
    <property type="entry name" value="ANK"/>
    <property type="match status" value="8"/>
</dbReference>
<dbReference type="Proteomes" id="UP000183038">
    <property type="component" value="Unassembled WGS sequence"/>
</dbReference>
<keyword evidence="2 3" id="KW-0040">ANK repeat</keyword>
<feature type="repeat" description="ANK" evidence="3">
    <location>
        <begin position="407"/>
        <end position="439"/>
    </location>
</feature>
<name>A0A1H4QX05_9FLAO</name>
<dbReference type="InterPro" id="IPR002110">
    <property type="entry name" value="Ankyrin_rpt"/>
</dbReference>
<feature type="repeat" description="ANK" evidence="3">
    <location>
        <begin position="196"/>
        <end position="228"/>
    </location>
</feature>
<evidence type="ECO:0000256" key="2">
    <source>
        <dbReference type="ARBA" id="ARBA00023043"/>
    </source>
</evidence>
<dbReference type="OrthoDB" id="2575953at2"/>
<dbReference type="PROSITE" id="PS50088">
    <property type="entry name" value="ANK_REPEAT"/>
    <property type="match status" value="7"/>
</dbReference>
<feature type="chain" id="PRO_5010384373" evidence="4">
    <location>
        <begin position="22"/>
        <end position="500"/>
    </location>
</feature>